<evidence type="ECO:0000313" key="2">
    <source>
        <dbReference type="Proteomes" id="UP000321234"/>
    </source>
</evidence>
<protein>
    <submittedName>
        <fullName evidence="1">Uncharacterized protein</fullName>
    </submittedName>
</protein>
<comment type="caution">
    <text evidence="1">The sequence shown here is derived from an EMBL/GenBank/DDBJ whole genome shotgun (WGS) entry which is preliminary data.</text>
</comment>
<dbReference type="AlphaFoldDB" id="A0A5C8ZF48"/>
<evidence type="ECO:0000313" key="1">
    <source>
        <dbReference type="EMBL" id="TXR56467.1"/>
    </source>
</evidence>
<organism evidence="1 2">
    <name type="scientific">Quadrisphaera setariae</name>
    <dbReference type="NCBI Taxonomy" id="2593304"/>
    <lineage>
        <taxon>Bacteria</taxon>
        <taxon>Bacillati</taxon>
        <taxon>Actinomycetota</taxon>
        <taxon>Actinomycetes</taxon>
        <taxon>Kineosporiales</taxon>
        <taxon>Kineosporiaceae</taxon>
        <taxon>Quadrisphaera</taxon>
    </lineage>
</organism>
<dbReference type="RefSeq" id="WP_147926260.1">
    <property type="nucleotide sequence ID" value="NZ_VKAC01000005.1"/>
</dbReference>
<proteinExistence type="predicted"/>
<keyword evidence="2" id="KW-1185">Reference proteome</keyword>
<reference evidence="1 2" key="1">
    <citation type="submission" date="2019-07" db="EMBL/GenBank/DDBJ databases">
        <title>Quadrisphaera sp. strain DD2A genome sequencing and assembly.</title>
        <authorList>
            <person name="Kim I."/>
        </authorList>
    </citation>
    <scope>NUCLEOTIDE SEQUENCE [LARGE SCALE GENOMIC DNA]</scope>
    <source>
        <strain evidence="1 2">DD2A</strain>
    </source>
</reference>
<dbReference type="Proteomes" id="UP000321234">
    <property type="component" value="Unassembled WGS sequence"/>
</dbReference>
<accession>A0A5C8ZF48</accession>
<dbReference type="EMBL" id="VKAC01000005">
    <property type="protein sequence ID" value="TXR56467.1"/>
    <property type="molecule type" value="Genomic_DNA"/>
</dbReference>
<gene>
    <name evidence="1" type="ORF">FMM08_10290</name>
</gene>
<sequence>MTGLATAALDARLAALGSRGVTEPRAALAEVERAVGRRVLADLVERDHVNRHDVRVLREARRRLAALPH</sequence>
<name>A0A5C8ZF48_9ACTN</name>